<evidence type="ECO:0000313" key="1">
    <source>
        <dbReference type="EMBL" id="MBF0596804.1"/>
    </source>
</evidence>
<protein>
    <recommendedName>
        <fullName evidence="3">Lipoprotein</fullName>
    </recommendedName>
</protein>
<dbReference type="AlphaFoldDB" id="A0A8J7FP95"/>
<reference evidence="1" key="1">
    <citation type="submission" date="2020-10" db="EMBL/GenBank/DDBJ databases">
        <authorList>
            <person name="Lu T."/>
            <person name="Wang Q."/>
            <person name="Han X."/>
        </authorList>
    </citation>
    <scope>NUCLEOTIDE SEQUENCE</scope>
    <source>
        <strain evidence="1">WQ 117</strain>
    </source>
</reference>
<evidence type="ECO:0008006" key="3">
    <source>
        <dbReference type="Google" id="ProtNLM"/>
    </source>
</evidence>
<dbReference type="RefSeq" id="WP_194182327.1">
    <property type="nucleotide sequence ID" value="NZ_JADGIK010000002.1"/>
</dbReference>
<sequence length="190" mass="22898">MKYFYSFIILILFLGCSKNKTSWPTKVEIPKEIKDEKFYNTLQQVIDITEKNNIEVYNINVTFTENQIYFFTSEVIEDCMYGDYYQLPIKLNHKDYALILTNNNFLNNHIDFKDLMYVPELEHITMICDYFDGLAFAYRKNEIGEYQLIKVLHYDFLNHDFILGEDQEYFPIRKFVMEEPEPQPPVEEIK</sequence>
<organism evidence="1 2">
    <name type="scientific">Faecalibacter rhinopitheci</name>
    <dbReference type="NCBI Taxonomy" id="2779678"/>
    <lineage>
        <taxon>Bacteria</taxon>
        <taxon>Pseudomonadati</taxon>
        <taxon>Bacteroidota</taxon>
        <taxon>Flavobacteriia</taxon>
        <taxon>Flavobacteriales</taxon>
        <taxon>Weeksellaceae</taxon>
        <taxon>Faecalibacter</taxon>
    </lineage>
</organism>
<evidence type="ECO:0000313" key="2">
    <source>
        <dbReference type="Proteomes" id="UP000608754"/>
    </source>
</evidence>
<dbReference type="EMBL" id="JADGIK010000002">
    <property type="protein sequence ID" value="MBF0596804.1"/>
    <property type="molecule type" value="Genomic_DNA"/>
</dbReference>
<dbReference type="PROSITE" id="PS51257">
    <property type="entry name" value="PROKAR_LIPOPROTEIN"/>
    <property type="match status" value="1"/>
</dbReference>
<dbReference type="Proteomes" id="UP000608754">
    <property type="component" value="Unassembled WGS sequence"/>
</dbReference>
<comment type="caution">
    <text evidence="1">The sequence shown here is derived from an EMBL/GenBank/DDBJ whole genome shotgun (WGS) entry which is preliminary data.</text>
</comment>
<keyword evidence="2" id="KW-1185">Reference proteome</keyword>
<proteinExistence type="predicted"/>
<gene>
    <name evidence="1" type="ORF">IM532_04965</name>
</gene>
<accession>A0A8J7FP95</accession>
<name>A0A8J7FP95_9FLAO</name>